<dbReference type="InterPro" id="IPR041581">
    <property type="entry name" value="Glyoxalase_6"/>
</dbReference>
<sequence>MELTLDNDIRMPALGFGVFQTTPDETVAAVHAALETGYRLIDTAAAYGGAQTVFPTDSFATGVEFIRRIALVTDAVGREPDIDLRPEAAVVRTAATPRGRLDTADVELVRSIAGIAAELGLAPDPSRLHTIQIAIAEAEDRSTQEFWVAALGYESLDGIIVDPLRRGPRMWFDEIAAPGRGRTHIDVAVPNDRAAERVTAILDAGGRLADDSHAPQWWTFASPDNHGVDIAAWGDIDDGAASTVDAHDQ</sequence>
<dbReference type="Gene3D" id="3.20.20.100">
    <property type="entry name" value="NADP-dependent oxidoreductase domain"/>
    <property type="match status" value="1"/>
</dbReference>
<dbReference type="RefSeq" id="WP_344052591.1">
    <property type="nucleotide sequence ID" value="NZ_BAAAPK010000001.1"/>
</dbReference>
<proteinExistence type="predicted"/>
<dbReference type="InterPro" id="IPR036812">
    <property type="entry name" value="NAD(P)_OxRdtase_dom_sf"/>
</dbReference>
<dbReference type="SUPFAM" id="SSF51430">
    <property type="entry name" value="NAD(P)-linked oxidoreductase"/>
    <property type="match status" value="1"/>
</dbReference>
<dbReference type="Gene3D" id="3.10.180.10">
    <property type="entry name" value="2,3-Dihydroxybiphenyl 1,2-Dioxygenase, domain 1"/>
    <property type="match status" value="1"/>
</dbReference>
<keyword evidence="3" id="KW-1185">Reference proteome</keyword>
<name>A0ABN2GDP9_9MICO</name>
<reference evidence="2 3" key="1">
    <citation type="journal article" date="2019" name="Int. J. Syst. Evol. Microbiol.">
        <title>The Global Catalogue of Microorganisms (GCM) 10K type strain sequencing project: providing services to taxonomists for standard genome sequencing and annotation.</title>
        <authorList>
            <consortium name="The Broad Institute Genomics Platform"/>
            <consortium name="The Broad Institute Genome Sequencing Center for Infectious Disease"/>
            <person name="Wu L."/>
            <person name="Ma J."/>
        </authorList>
    </citation>
    <scope>NUCLEOTIDE SEQUENCE [LARGE SCALE GENOMIC DNA]</scope>
    <source>
        <strain evidence="2 3">JCM 15575</strain>
    </source>
</reference>
<evidence type="ECO:0000259" key="1">
    <source>
        <dbReference type="Pfam" id="PF18029"/>
    </source>
</evidence>
<feature type="domain" description="Glyoxalase-like" evidence="1">
    <location>
        <begin position="133"/>
        <end position="229"/>
    </location>
</feature>
<dbReference type="EMBL" id="BAAAPK010000001">
    <property type="protein sequence ID" value="GAA1669378.1"/>
    <property type="molecule type" value="Genomic_DNA"/>
</dbReference>
<organism evidence="2 3">
    <name type="scientific">Microbacterium lacus</name>
    <dbReference type="NCBI Taxonomy" id="415217"/>
    <lineage>
        <taxon>Bacteria</taxon>
        <taxon>Bacillati</taxon>
        <taxon>Actinomycetota</taxon>
        <taxon>Actinomycetes</taxon>
        <taxon>Micrococcales</taxon>
        <taxon>Microbacteriaceae</taxon>
        <taxon>Microbacterium</taxon>
    </lineage>
</organism>
<dbReference type="InterPro" id="IPR029068">
    <property type="entry name" value="Glyas_Bleomycin-R_OHBP_Dase"/>
</dbReference>
<gene>
    <name evidence="2" type="ORF">GCM10009807_11880</name>
</gene>
<dbReference type="Pfam" id="PF18029">
    <property type="entry name" value="Glyoxalase_6"/>
    <property type="match status" value="1"/>
</dbReference>
<dbReference type="Proteomes" id="UP001500596">
    <property type="component" value="Unassembled WGS sequence"/>
</dbReference>
<evidence type="ECO:0000313" key="3">
    <source>
        <dbReference type="Proteomes" id="UP001500596"/>
    </source>
</evidence>
<protein>
    <recommendedName>
        <fullName evidence="1">Glyoxalase-like domain-containing protein</fullName>
    </recommendedName>
</protein>
<comment type="caution">
    <text evidence="2">The sequence shown here is derived from an EMBL/GenBank/DDBJ whole genome shotgun (WGS) entry which is preliminary data.</text>
</comment>
<evidence type="ECO:0000313" key="2">
    <source>
        <dbReference type="EMBL" id="GAA1669378.1"/>
    </source>
</evidence>
<accession>A0ABN2GDP9</accession>